<evidence type="ECO:0000313" key="1">
    <source>
        <dbReference type="EMBL" id="MBO0417224.1"/>
    </source>
</evidence>
<name>A0ABS3GQC3_9NEIS</name>
<comment type="caution">
    <text evidence="1">The sequence shown here is derived from an EMBL/GenBank/DDBJ whole genome shotgun (WGS) entry which is preliminary data.</text>
</comment>
<organism evidence="1 2">
    <name type="scientific">Chromobacterium haemolyticum</name>
    <dbReference type="NCBI Taxonomy" id="394935"/>
    <lineage>
        <taxon>Bacteria</taxon>
        <taxon>Pseudomonadati</taxon>
        <taxon>Pseudomonadota</taxon>
        <taxon>Betaproteobacteria</taxon>
        <taxon>Neisseriales</taxon>
        <taxon>Chromobacteriaceae</taxon>
        <taxon>Chromobacterium</taxon>
    </lineage>
</organism>
<reference evidence="1 2" key="1">
    <citation type="submission" date="2021-03" db="EMBL/GenBank/DDBJ databases">
        <title>First Case of infection caused by Chromobacterium haemolyticum derived from water in China.</title>
        <authorList>
            <person name="Chen J."/>
            <person name="Liu C."/>
        </authorList>
    </citation>
    <scope>NUCLEOTIDE SEQUENCE [LARGE SCALE GENOMIC DNA]</scope>
    <source>
        <strain evidence="1 2">WJ-5</strain>
    </source>
</reference>
<dbReference type="Proteomes" id="UP000664349">
    <property type="component" value="Unassembled WGS sequence"/>
</dbReference>
<proteinExistence type="predicted"/>
<dbReference type="InterPro" id="IPR021804">
    <property type="entry name" value="DUF3375"/>
</dbReference>
<protein>
    <submittedName>
        <fullName evidence="1">DUF3375 domain-containing protein</fullName>
    </submittedName>
</protein>
<dbReference type="RefSeq" id="WP_043593374.1">
    <property type="nucleotide sequence ID" value="NZ_JAEILV010000013.1"/>
</dbReference>
<sequence>MKALRVSAALMALRGRPLWRLLAAEKAPPVMGLLQSLLLDQEKTLSSSVFHERLARELEVLRAHGHDLPQTPQVYVATWIREGWLSRRFPAGASEEEFELTAEAASALRFLNGLLKPRTTATESRLANVIQQLTRLAEETDANPETRMATLVAERERIDAELRSLERDGVKTLPDERALERIREIIALAEDLAADFRNVRDEFDKLNRGLRQSLMESGGSRGEVLEALFAGVDLIAQSEHGKTFTAFWRLLTDGEQSATLMESLEAVTSRAFSRRLELKERRFLQNLTATLMAEGGTVHEVVQHFARSLKIFVQSREFQEQRRLHSLLKEAQQAALQVRDQIRPNAALNYSLTLTSSRIRSVSQWELHDPSLNVADASMLDAEASELGLDVVEELVRQSEIDFRTLRQHLREALTEVSQITVGQLLVRFPAEQGFGSVVGYVALGAKHGELTTETEMVSWVGNDGKQRKAKVPAIYFVRESLLELFDE</sequence>
<keyword evidence="2" id="KW-1185">Reference proteome</keyword>
<evidence type="ECO:0000313" key="2">
    <source>
        <dbReference type="Proteomes" id="UP000664349"/>
    </source>
</evidence>
<dbReference type="EMBL" id="JAFLRD010000014">
    <property type="protein sequence ID" value="MBO0417224.1"/>
    <property type="molecule type" value="Genomic_DNA"/>
</dbReference>
<gene>
    <name evidence="1" type="ORF">J1C50_17060</name>
</gene>
<dbReference type="Pfam" id="PF11855">
    <property type="entry name" value="DUF3375"/>
    <property type="match status" value="1"/>
</dbReference>
<accession>A0ABS3GQC3</accession>